<proteinExistence type="predicted"/>
<gene>
    <name evidence="1" type="ORF">LXN57_22250</name>
</gene>
<dbReference type="InterPro" id="IPR016181">
    <property type="entry name" value="Acyl_CoA_acyltransferase"/>
</dbReference>
<organism evidence="1 2">
    <name type="scientific">Paractinoplanes hotanensis</name>
    <dbReference type="NCBI Taxonomy" id="2906497"/>
    <lineage>
        <taxon>Bacteria</taxon>
        <taxon>Bacillati</taxon>
        <taxon>Actinomycetota</taxon>
        <taxon>Actinomycetes</taxon>
        <taxon>Micromonosporales</taxon>
        <taxon>Micromonosporaceae</taxon>
        <taxon>Paractinoplanes</taxon>
    </lineage>
</organism>
<comment type="caution">
    <text evidence="1">The sequence shown here is derived from an EMBL/GenBank/DDBJ whole genome shotgun (WGS) entry which is preliminary data.</text>
</comment>
<evidence type="ECO:0000313" key="1">
    <source>
        <dbReference type="EMBL" id="MCM4080307.1"/>
    </source>
</evidence>
<dbReference type="Proteomes" id="UP001523216">
    <property type="component" value="Unassembled WGS sequence"/>
</dbReference>
<protein>
    <submittedName>
        <fullName evidence="1">Acetyltransferase</fullName>
    </submittedName>
</protein>
<dbReference type="SUPFAM" id="SSF55729">
    <property type="entry name" value="Acyl-CoA N-acyltransferases (Nat)"/>
    <property type="match status" value="1"/>
</dbReference>
<dbReference type="EMBL" id="JAMQOL010000030">
    <property type="protein sequence ID" value="MCM4080307.1"/>
    <property type="molecule type" value="Genomic_DNA"/>
</dbReference>
<dbReference type="RefSeq" id="WP_251800102.1">
    <property type="nucleotide sequence ID" value="NZ_JAMQOL010000030.1"/>
</dbReference>
<sequence>MSSVVYRPLVDGEESLFDSLPDLLPLRQISYAEGLAGGGFHPSRTWVALRDGRVVGRAAWVLPPGAAGGPWLERFDLIDTPRVGASLLSAAHEALGGPRPYYPALPAGWHTSPSVVSAIAPALVAAESAGLVPHGERLRLRWTPGVADDRPAADPSVRPASGPAEIDELVDRIVTPDVLTGSETARAVAALDLARQPRPWLTGEATAWHVAHGGDEPLGLLGTAGQACWPMLGYLGVLPGPRSTTARAALIGAALTVLVGDGAEEVVADADADRSDVLADLKRAGFRPVRARLTFEPAGA</sequence>
<dbReference type="Gene3D" id="3.40.630.30">
    <property type="match status" value="1"/>
</dbReference>
<evidence type="ECO:0000313" key="2">
    <source>
        <dbReference type="Proteomes" id="UP001523216"/>
    </source>
</evidence>
<name>A0ABT0Y2S5_9ACTN</name>
<accession>A0ABT0Y2S5</accession>
<keyword evidence="2" id="KW-1185">Reference proteome</keyword>
<reference evidence="1 2" key="1">
    <citation type="submission" date="2022-06" db="EMBL/GenBank/DDBJ databases">
        <title>Actinoplanes abujensis sp. nov., isolated from Nigerian arid soil.</title>
        <authorList>
            <person name="Ding P."/>
        </authorList>
    </citation>
    <scope>NUCLEOTIDE SEQUENCE [LARGE SCALE GENOMIC DNA]</scope>
    <source>
        <strain evidence="2">TRM88002</strain>
    </source>
</reference>